<dbReference type="AlphaFoldDB" id="A0AAV8F0A7"/>
<dbReference type="PANTHER" id="PTHR33018:SF37">
    <property type="entry name" value="TRANSPOSASE TNP1_EN_SPM-LIKE DOMAIN-CONTAINING PROTEIN"/>
    <property type="match status" value="1"/>
</dbReference>
<dbReference type="PANTHER" id="PTHR33018">
    <property type="entry name" value="OS10G0338966 PROTEIN-RELATED"/>
    <property type="match status" value="1"/>
</dbReference>
<dbReference type="Proteomes" id="UP001140206">
    <property type="component" value="Chromosome 2"/>
</dbReference>
<proteinExistence type="predicted"/>
<dbReference type="EMBL" id="JAMFTS010000002">
    <property type="protein sequence ID" value="KAJ4783677.1"/>
    <property type="molecule type" value="Genomic_DNA"/>
</dbReference>
<feature type="compositionally biased region" description="Basic and acidic residues" evidence="1">
    <location>
        <begin position="175"/>
        <end position="184"/>
    </location>
</feature>
<evidence type="ECO:0000313" key="4">
    <source>
        <dbReference type="Proteomes" id="UP001140206"/>
    </source>
</evidence>
<organism evidence="3 4">
    <name type="scientific">Rhynchospora pubera</name>
    <dbReference type="NCBI Taxonomy" id="906938"/>
    <lineage>
        <taxon>Eukaryota</taxon>
        <taxon>Viridiplantae</taxon>
        <taxon>Streptophyta</taxon>
        <taxon>Embryophyta</taxon>
        <taxon>Tracheophyta</taxon>
        <taxon>Spermatophyta</taxon>
        <taxon>Magnoliopsida</taxon>
        <taxon>Liliopsida</taxon>
        <taxon>Poales</taxon>
        <taxon>Cyperaceae</taxon>
        <taxon>Cyperoideae</taxon>
        <taxon>Rhynchosporeae</taxon>
        <taxon>Rhynchospora</taxon>
    </lineage>
</organism>
<evidence type="ECO:0000259" key="2">
    <source>
        <dbReference type="Pfam" id="PF26133"/>
    </source>
</evidence>
<evidence type="ECO:0000313" key="3">
    <source>
        <dbReference type="EMBL" id="KAJ4783677.1"/>
    </source>
</evidence>
<protein>
    <recommendedName>
        <fullName evidence="2">DUF8039 domain-containing protein</fullName>
    </recommendedName>
</protein>
<feature type="region of interest" description="Disordered" evidence="1">
    <location>
        <begin position="175"/>
        <end position="202"/>
    </location>
</feature>
<comment type="caution">
    <text evidence="3">The sequence shown here is derived from an EMBL/GenBank/DDBJ whole genome shotgun (WGS) entry which is preliminary data.</text>
</comment>
<gene>
    <name evidence="3" type="ORF">LUZ62_034923</name>
</gene>
<name>A0AAV8F0A7_9POAL</name>
<keyword evidence="4" id="KW-1185">Reference proteome</keyword>
<evidence type="ECO:0000256" key="1">
    <source>
        <dbReference type="SAM" id="MobiDB-lite"/>
    </source>
</evidence>
<reference evidence="3" key="1">
    <citation type="submission" date="2022-08" db="EMBL/GenBank/DDBJ databases">
        <authorList>
            <person name="Marques A."/>
        </authorList>
    </citation>
    <scope>NUCLEOTIDE SEQUENCE</scope>
    <source>
        <strain evidence="3">RhyPub2mFocal</strain>
        <tissue evidence="3">Leaves</tissue>
    </source>
</reference>
<feature type="domain" description="DUF8039" evidence="2">
    <location>
        <begin position="394"/>
        <end position="480"/>
    </location>
</feature>
<accession>A0AAV8F0A7</accession>
<sequence>MSGEEEYGDGFDEEHNEGSEEEQNITTEKECRSMKRSRTTLEQFRTQRSQGTVFEVEFDKKGCPIGIGANEFATYYGFLAKENVPITTADWRKVPKKLLDDLWEELKKAFNIKNDDAKKKTIMMMGKSHKCFRSYIYKRFIVKSNPANPENPCDLYNISTEEWEQFVNQRDDAAFQEKRRQGQEKRRKFDKPHRMGSHGYRGAQKNWKDTDIIVAGDSEEPDSSVIITAFEPRTQRYLRARAKKMEKEGYFRIPSTDKATLEVFHRAQAMSEEVSSGTIRPFEALNKAIGTPEHPGGMRGCSAFSKKDDLYVREPRKSNAKGTSPEEVREIIRQEMEVWTRQISQMLASKGFQMPQSQPLTPHFVPVEVDSGYPPRQSIFPTQIDSSGMPPDLINDVQEETPCTLYSYTNIMMRVQVAEGRLLPSSQAVNNVPLAPDCYWVYVDRVSEQYRTWDTPRGVEELLVDVIGNVIQWPKVDVVLWGQDNQPQRPREPTCMAKVPSETSGVGREPLLDKKYLDRLNDSERSVYEMLMLQPGDTHLFMLEHVDPWGTHTGEVKFSVSVGDILECLKREQLSISILKMYSWFWKEKLTNEFNLENVITLDPDMVSLENIGVDKVRVEALGYYGC</sequence>
<dbReference type="InterPro" id="IPR058352">
    <property type="entry name" value="DUF8039"/>
</dbReference>
<feature type="compositionally biased region" description="Acidic residues" evidence="1">
    <location>
        <begin position="1"/>
        <end position="23"/>
    </location>
</feature>
<feature type="region of interest" description="Disordered" evidence="1">
    <location>
        <begin position="1"/>
        <end position="36"/>
    </location>
</feature>
<dbReference type="Pfam" id="PF26133">
    <property type="entry name" value="DUF8039"/>
    <property type="match status" value="1"/>
</dbReference>
<feature type="compositionally biased region" description="Basic residues" evidence="1">
    <location>
        <begin position="185"/>
        <end position="196"/>
    </location>
</feature>